<protein>
    <recommendedName>
        <fullName evidence="4">DUF5067 domain-containing protein</fullName>
    </recommendedName>
</protein>
<feature type="signal peptide" evidence="1">
    <location>
        <begin position="1"/>
        <end position="21"/>
    </location>
</feature>
<dbReference type="PROSITE" id="PS51257">
    <property type="entry name" value="PROKAR_LIPOPROTEIN"/>
    <property type="match status" value="1"/>
</dbReference>
<evidence type="ECO:0000313" key="2">
    <source>
        <dbReference type="EMBL" id="OUP61533.1"/>
    </source>
</evidence>
<reference evidence="3" key="1">
    <citation type="submission" date="2017-04" db="EMBL/GenBank/DDBJ databases">
        <title>Function of individual gut microbiota members based on whole genome sequencing of pure cultures obtained from chicken caecum.</title>
        <authorList>
            <person name="Medvecky M."/>
            <person name="Cejkova D."/>
            <person name="Polansky O."/>
            <person name="Karasova D."/>
            <person name="Kubasova T."/>
            <person name="Cizek A."/>
            <person name="Rychlik I."/>
        </authorList>
    </citation>
    <scope>NUCLEOTIDE SEQUENCE [LARGE SCALE GENOMIC DNA]</scope>
    <source>
        <strain evidence="3">An178</strain>
    </source>
</reference>
<sequence>MKKIISVITSLFLFLGLCGCSKNTSVTLKEDVIFRLEDVMKIQNKESNSIYYYYMAIIENNSDSSYDTSLLSYSLTDDKDENINAIDRYMSTPSSTIASNESTYVYGYVGFPNNNQKDIGFYFPKTEDFLSFNAADVREADNTQIQEQGKEKFTLFEDRAMAIEVDASKTKADFSNGTTKLSNLQITYINKTDHNIVIPYLEPHGILNGLDLTQYNDKGDFSEMSLEDYKKIDFSNDGLAPKTEDYEGTATGYIVYFLEPQKEMTCNIEFTFENVGIDFSDKDTNVFTINLISNSFGSTTTFEISY</sequence>
<dbReference type="AlphaFoldDB" id="A0A1Y4LY73"/>
<evidence type="ECO:0000313" key="3">
    <source>
        <dbReference type="Proteomes" id="UP000195447"/>
    </source>
</evidence>
<evidence type="ECO:0008006" key="4">
    <source>
        <dbReference type="Google" id="ProtNLM"/>
    </source>
</evidence>
<comment type="caution">
    <text evidence="2">The sequence shown here is derived from an EMBL/GenBank/DDBJ whole genome shotgun (WGS) entry which is preliminary data.</text>
</comment>
<organism evidence="2 3">
    <name type="scientific">Faecalitalea cylindroides</name>
    <dbReference type="NCBI Taxonomy" id="39483"/>
    <lineage>
        <taxon>Bacteria</taxon>
        <taxon>Bacillati</taxon>
        <taxon>Bacillota</taxon>
        <taxon>Erysipelotrichia</taxon>
        <taxon>Erysipelotrichales</taxon>
        <taxon>Erysipelotrichaceae</taxon>
        <taxon>Faecalitalea</taxon>
    </lineage>
</organism>
<proteinExistence type="predicted"/>
<keyword evidence="1" id="KW-0732">Signal</keyword>
<keyword evidence="3" id="KW-1185">Reference proteome</keyword>
<dbReference type="EMBL" id="NFKM01000003">
    <property type="protein sequence ID" value="OUP61533.1"/>
    <property type="molecule type" value="Genomic_DNA"/>
</dbReference>
<name>A0A1Y4LY73_9FIRM</name>
<gene>
    <name evidence="2" type="ORF">B5F14_02780</name>
</gene>
<accession>A0A1Y4LY73</accession>
<dbReference type="RefSeq" id="WP_087158291.1">
    <property type="nucleotide sequence ID" value="NZ_NFKM01000003.1"/>
</dbReference>
<evidence type="ECO:0000256" key="1">
    <source>
        <dbReference type="SAM" id="SignalP"/>
    </source>
</evidence>
<dbReference type="Proteomes" id="UP000195447">
    <property type="component" value="Unassembled WGS sequence"/>
</dbReference>
<feature type="chain" id="PRO_5039098327" description="DUF5067 domain-containing protein" evidence="1">
    <location>
        <begin position="22"/>
        <end position="306"/>
    </location>
</feature>